<keyword evidence="3" id="KW-1185">Reference proteome</keyword>
<dbReference type="EMBL" id="JBJQOH010000007">
    <property type="protein sequence ID" value="KAL3680550.1"/>
    <property type="molecule type" value="Genomic_DNA"/>
</dbReference>
<evidence type="ECO:0000313" key="3">
    <source>
        <dbReference type="Proteomes" id="UP001633002"/>
    </source>
</evidence>
<organism evidence="2 3">
    <name type="scientific">Riccia sorocarpa</name>
    <dbReference type="NCBI Taxonomy" id="122646"/>
    <lineage>
        <taxon>Eukaryota</taxon>
        <taxon>Viridiplantae</taxon>
        <taxon>Streptophyta</taxon>
        <taxon>Embryophyta</taxon>
        <taxon>Marchantiophyta</taxon>
        <taxon>Marchantiopsida</taxon>
        <taxon>Marchantiidae</taxon>
        <taxon>Marchantiales</taxon>
        <taxon>Ricciaceae</taxon>
        <taxon>Riccia</taxon>
    </lineage>
</organism>
<evidence type="ECO:0000256" key="1">
    <source>
        <dbReference type="SAM" id="MobiDB-lite"/>
    </source>
</evidence>
<comment type="caution">
    <text evidence="2">The sequence shown here is derived from an EMBL/GenBank/DDBJ whole genome shotgun (WGS) entry which is preliminary data.</text>
</comment>
<accession>A0ABD3GMU9</accession>
<protein>
    <submittedName>
        <fullName evidence="2">Uncharacterized protein</fullName>
    </submittedName>
</protein>
<dbReference type="AlphaFoldDB" id="A0ABD3GMU9"/>
<evidence type="ECO:0000313" key="2">
    <source>
        <dbReference type="EMBL" id="KAL3680550.1"/>
    </source>
</evidence>
<reference evidence="2 3" key="1">
    <citation type="submission" date="2024-09" db="EMBL/GenBank/DDBJ databases">
        <title>Chromosome-scale assembly of Riccia sorocarpa.</title>
        <authorList>
            <person name="Paukszto L."/>
        </authorList>
    </citation>
    <scope>NUCLEOTIDE SEQUENCE [LARGE SCALE GENOMIC DNA]</scope>
    <source>
        <strain evidence="2">LP-2024</strain>
        <tissue evidence="2">Aerial parts of the thallus</tissue>
    </source>
</reference>
<dbReference type="Proteomes" id="UP001633002">
    <property type="component" value="Unassembled WGS sequence"/>
</dbReference>
<sequence>MNALPTNALSLAAIAMPDDKTPDAEHIPNVGAENDAQLLEGADEETERAALENPKSSGSGLAVASNSSQDGDKASLGLRQAMGMAKARGYQSS</sequence>
<feature type="compositionally biased region" description="Polar residues" evidence="1">
    <location>
        <begin position="54"/>
        <end position="69"/>
    </location>
</feature>
<gene>
    <name evidence="2" type="ORF">R1sor_023506</name>
</gene>
<feature type="region of interest" description="Disordered" evidence="1">
    <location>
        <begin position="43"/>
        <end position="93"/>
    </location>
</feature>
<proteinExistence type="predicted"/>
<name>A0ABD3GMU9_9MARC</name>